<gene>
    <name evidence="1" type="ORF">METZ01_LOCUS341332</name>
</gene>
<reference evidence="1" key="1">
    <citation type="submission" date="2018-05" db="EMBL/GenBank/DDBJ databases">
        <authorList>
            <person name="Lanie J.A."/>
            <person name="Ng W.-L."/>
            <person name="Kazmierczak K.M."/>
            <person name="Andrzejewski T.M."/>
            <person name="Davidsen T.M."/>
            <person name="Wayne K.J."/>
            <person name="Tettelin H."/>
            <person name="Glass J.I."/>
            <person name="Rusch D."/>
            <person name="Podicherti R."/>
            <person name="Tsui H.-C.T."/>
            <person name="Winkler M.E."/>
        </authorList>
    </citation>
    <scope>NUCLEOTIDE SEQUENCE</scope>
</reference>
<dbReference type="EMBL" id="UINC01116616">
    <property type="protein sequence ID" value="SVC88478.1"/>
    <property type="molecule type" value="Genomic_DNA"/>
</dbReference>
<evidence type="ECO:0008006" key="2">
    <source>
        <dbReference type="Google" id="ProtNLM"/>
    </source>
</evidence>
<evidence type="ECO:0000313" key="1">
    <source>
        <dbReference type="EMBL" id="SVC88478.1"/>
    </source>
</evidence>
<dbReference type="AlphaFoldDB" id="A0A382QUA0"/>
<sequence length="159" mass="17397">MLEASEVSVELHQSQARSITWPGSVQGRLRDDQQTTWIAGSAGRLQLTQGRLDTLTLQGSTHVTHQGHDRDRASRFNAKEMILVFDGDGSLRQLEALGQATALSRIVDEDGQVAINEVSGARLRIDLEGGAVVAVRVLDEIEGRYLPPEQNGEPDRSSR</sequence>
<organism evidence="1">
    <name type="scientific">marine metagenome</name>
    <dbReference type="NCBI Taxonomy" id="408172"/>
    <lineage>
        <taxon>unclassified sequences</taxon>
        <taxon>metagenomes</taxon>
        <taxon>ecological metagenomes</taxon>
    </lineage>
</organism>
<proteinExistence type="predicted"/>
<name>A0A382QUA0_9ZZZZ</name>
<accession>A0A382QUA0</accession>
<protein>
    <recommendedName>
        <fullName evidence="2">Organic solvent tolerance-like N-terminal domain-containing protein</fullName>
    </recommendedName>
</protein>